<sequence>MRWSVRLFLSAALAALIPWPATAKPLCGREVLPFAEMAAAIKTDPGTEVSRETASFVEIHDPKRLMIWTLAKPIGDQPAAYICRRVVQEDGQVKIHLSAECVGRTQNCDGLIGRILAEQNRATAPLRR</sequence>
<dbReference type="EMBL" id="JACJIB010000004">
    <property type="protein sequence ID" value="MBA8913602.1"/>
    <property type="molecule type" value="Genomic_DNA"/>
</dbReference>
<dbReference type="Proteomes" id="UP000543554">
    <property type="component" value="Unassembled WGS sequence"/>
</dbReference>
<reference evidence="2 3" key="1">
    <citation type="submission" date="2020-08" db="EMBL/GenBank/DDBJ databases">
        <title>Genomic Encyclopedia of Type Strains, Phase IV (KMG-IV): sequencing the most valuable type-strain genomes for metagenomic binning, comparative biology and taxonomic classification.</title>
        <authorList>
            <person name="Goeker M."/>
        </authorList>
    </citation>
    <scope>NUCLEOTIDE SEQUENCE [LARGE SCALE GENOMIC DNA]</scope>
    <source>
        <strain evidence="2 3">DSM 11490</strain>
    </source>
</reference>
<name>A0AA40VB69_9HYPH</name>
<gene>
    <name evidence="2" type="ORF">HNR51_002685</name>
</gene>
<keyword evidence="3" id="KW-1185">Reference proteome</keyword>
<comment type="caution">
    <text evidence="2">The sequence shown here is derived from an EMBL/GenBank/DDBJ whole genome shotgun (WGS) entry which is preliminary data.</text>
</comment>
<dbReference type="RefSeq" id="WP_182555216.1">
    <property type="nucleotide sequence ID" value="NZ_BPRF01000015.1"/>
</dbReference>
<feature type="chain" id="PRO_5041469791" evidence="1">
    <location>
        <begin position="24"/>
        <end position="128"/>
    </location>
</feature>
<proteinExistence type="predicted"/>
<feature type="signal peptide" evidence="1">
    <location>
        <begin position="1"/>
        <end position="23"/>
    </location>
</feature>
<accession>A0AA40VB69</accession>
<dbReference type="AlphaFoldDB" id="A0AA40VB69"/>
<evidence type="ECO:0000313" key="3">
    <source>
        <dbReference type="Proteomes" id="UP000543554"/>
    </source>
</evidence>
<protein>
    <submittedName>
        <fullName evidence="2">Uncharacterized protein</fullName>
    </submittedName>
</protein>
<evidence type="ECO:0000256" key="1">
    <source>
        <dbReference type="SAM" id="SignalP"/>
    </source>
</evidence>
<evidence type="ECO:0000313" key="2">
    <source>
        <dbReference type="EMBL" id="MBA8913602.1"/>
    </source>
</evidence>
<keyword evidence="1" id="KW-0732">Signal</keyword>
<organism evidence="2 3">
    <name type="scientific">Methylorubrum thiocyanatum</name>
    <dbReference type="NCBI Taxonomy" id="47958"/>
    <lineage>
        <taxon>Bacteria</taxon>
        <taxon>Pseudomonadati</taxon>
        <taxon>Pseudomonadota</taxon>
        <taxon>Alphaproteobacteria</taxon>
        <taxon>Hyphomicrobiales</taxon>
        <taxon>Methylobacteriaceae</taxon>
        <taxon>Methylorubrum</taxon>
    </lineage>
</organism>